<name>A0A3L6SM74_PANMI</name>
<dbReference type="PANTHER" id="PTHR36766">
    <property type="entry name" value="PLANT BROAD-SPECTRUM MILDEW RESISTANCE PROTEIN RPW8"/>
    <property type="match status" value="1"/>
</dbReference>
<dbReference type="AlphaFoldDB" id="A0A3L6SM74"/>
<protein>
    <submittedName>
        <fullName evidence="3">Disease resistance protein</fullName>
    </submittedName>
</protein>
<dbReference type="Proteomes" id="UP000275267">
    <property type="component" value="Unassembled WGS sequence"/>
</dbReference>
<dbReference type="Gene3D" id="3.40.50.300">
    <property type="entry name" value="P-loop containing nucleotide triphosphate hydrolases"/>
    <property type="match status" value="1"/>
</dbReference>
<evidence type="ECO:0000313" key="3">
    <source>
        <dbReference type="EMBL" id="RLN23275.1"/>
    </source>
</evidence>
<accession>A0A3L6SM74</accession>
<keyword evidence="4" id="KW-1185">Reference proteome</keyword>
<dbReference type="InterPro" id="IPR027417">
    <property type="entry name" value="P-loop_NTPase"/>
</dbReference>
<organism evidence="3 4">
    <name type="scientific">Panicum miliaceum</name>
    <name type="common">Proso millet</name>
    <name type="synonym">Broomcorn millet</name>
    <dbReference type="NCBI Taxonomy" id="4540"/>
    <lineage>
        <taxon>Eukaryota</taxon>
        <taxon>Viridiplantae</taxon>
        <taxon>Streptophyta</taxon>
        <taxon>Embryophyta</taxon>
        <taxon>Tracheophyta</taxon>
        <taxon>Spermatophyta</taxon>
        <taxon>Magnoliopsida</taxon>
        <taxon>Liliopsida</taxon>
        <taxon>Poales</taxon>
        <taxon>Poaceae</taxon>
        <taxon>PACMAD clade</taxon>
        <taxon>Panicoideae</taxon>
        <taxon>Panicodae</taxon>
        <taxon>Paniceae</taxon>
        <taxon>Panicinae</taxon>
        <taxon>Panicum</taxon>
        <taxon>Panicum sect. Panicum</taxon>
    </lineage>
</organism>
<feature type="compositionally biased region" description="Low complexity" evidence="1">
    <location>
        <begin position="387"/>
        <end position="397"/>
    </location>
</feature>
<feature type="domain" description="NB-ARC" evidence="2">
    <location>
        <begin position="167"/>
        <end position="270"/>
    </location>
</feature>
<evidence type="ECO:0000259" key="2">
    <source>
        <dbReference type="Pfam" id="PF00931"/>
    </source>
</evidence>
<dbReference type="SUPFAM" id="SSF52540">
    <property type="entry name" value="P-loop containing nucleoside triphosphate hydrolases"/>
    <property type="match status" value="1"/>
</dbReference>
<dbReference type="PRINTS" id="PR00364">
    <property type="entry name" value="DISEASERSIST"/>
</dbReference>
<evidence type="ECO:0000256" key="1">
    <source>
        <dbReference type="SAM" id="MobiDB-lite"/>
    </source>
</evidence>
<dbReference type="GO" id="GO:0043531">
    <property type="term" value="F:ADP binding"/>
    <property type="evidence" value="ECO:0007669"/>
    <property type="project" value="InterPro"/>
</dbReference>
<reference evidence="4" key="1">
    <citation type="journal article" date="2019" name="Nat. Commun.">
        <title>The genome of broomcorn millet.</title>
        <authorList>
            <person name="Zou C."/>
            <person name="Miki D."/>
            <person name="Li D."/>
            <person name="Tang Q."/>
            <person name="Xiao L."/>
            <person name="Rajput S."/>
            <person name="Deng P."/>
            <person name="Jia W."/>
            <person name="Huang R."/>
            <person name="Zhang M."/>
            <person name="Sun Y."/>
            <person name="Hu J."/>
            <person name="Fu X."/>
            <person name="Schnable P.S."/>
            <person name="Li F."/>
            <person name="Zhang H."/>
            <person name="Feng B."/>
            <person name="Zhu X."/>
            <person name="Liu R."/>
            <person name="Schnable J.C."/>
            <person name="Zhu J.-K."/>
            <person name="Zhang H."/>
        </authorList>
    </citation>
    <scope>NUCLEOTIDE SEQUENCE [LARGE SCALE GENOMIC DNA]</scope>
</reference>
<dbReference type="Pfam" id="PF00931">
    <property type="entry name" value="NB-ARC"/>
    <property type="match status" value="1"/>
</dbReference>
<dbReference type="InterPro" id="IPR002182">
    <property type="entry name" value="NB-ARC"/>
</dbReference>
<proteinExistence type="predicted"/>
<evidence type="ECO:0000313" key="4">
    <source>
        <dbReference type="Proteomes" id="UP000275267"/>
    </source>
</evidence>
<feature type="region of interest" description="Disordered" evidence="1">
    <location>
        <begin position="387"/>
        <end position="415"/>
    </location>
</feature>
<sequence length="415" mass="45224">MAVEVVQFLVRKFVDSLAEEAATAGTEVPFIAQFNNMRAELEKAAISPDNADELRECLYELNDLLAECRMLTNRPNRRLRFFTQPDAWRFSKTKKRVVAVRRRVLQCVGNDAGGDAAASQEDGAAAVGLDRWTTSWLDRSRIHGFDQQLMELESMAFRDCGAGRLAGVGIVGMGGIGKTALAQLLFSSPRARGRFFPRIWMCMSRTACAGADRRREVLQGILMALGHEDDAILSMDGSNSLAELVIAVHEQLKGRRYLIVFDDVWHVDDWYADVVGAGGQNAPPPQRADDWSERLAFGLPKERGGLVVVTSRLKQAAETMVGKSCLHHVQPLCDSESCWAIFKDALSQAKGTVDHATVDSMKQEILETCGGLPSAAKTMGGIFASSSIPSPASTSTSQEISKSGRIITGNNGSLK</sequence>
<gene>
    <name evidence="3" type="ORF">C2845_PM07G26440</name>
</gene>
<comment type="caution">
    <text evidence="3">The sequence shown here is derived from an EMBL/GenBank/DDBJ whole genome shotgun (WGS) entry which is preliminary data.</text>
</comment>
<dbReference type="EMBL" id="PQIB02000004">
    <property type="protein sequence ID" value="RLN23275.1"/>
    <property type="molecule type" value="Genomic_DNA"/>
</dbReference>
<dbReference type="OrthoDB" id="1900634at2759"/>
<dbReference type="STRING" id="4540.A0A3L6SM74"/>